<keyword evidence="4" id="KW-1185">Reference proteome</keyword>
<dbReference type="Proteomes" id="UP001172155">
    <property type="component" value="Unassembled WGS sequence"/>
</dbReference>
<comment type="caution">
    <text evidence="3">The sequence shown here is derived from an EMBL/GenBank/DDBJ whole genome shotgun (WGS) entry which is preliminary data.</text>
</comment>
<evidence type="ECO:0000313" key="4">
    <source>
        <dbReference type="Proteomes" id="UP001172155"/>
    </source>
</evidence>
<sequence length="384" mass="39971">MKSCVLWCLPLFSSLSRALGLDVALSSCANTCLATRKDGRIGLEHVCQGGRELQNLVHCIFTECNAELYAPAVREVVDACVNVRWNNTIHTLFQGSERSDTSASNKSSANPDVNVELGSADHETTPDDTTEPHTMGRRPRTSFPEWTQDETRSLQNSEPVLADSPPGQNMGSDGSGTISNRSSLATLTLTVTKYVAFTLPGGSYSDIDNISSNATGSEHIGRHEGSNPPTPARVVVNDVRTVPMAPTPPLTPERHMDGPSTACAFVAKAVANIPGPTPTSFITITVPIVSVQQGGYTPPVTSSCESLGDGRGTGGTPGAAPASGPSGGPADFSSVAPPISYSYASALPSQVTASRGCRYSAFSISSSALVAQAVAIFFGISLAP</sequence>
<dbReference type="AlphaFoldDB" id="A0AA40F1X5"/>
<reference evidence="3" key="1">
    <citation type="submission" date="2023-06" db="EMBL/GenBank/DDBJ databases">
        <title>Genome-scale phylogeny and comparative genomics of the fungal order Sordariales.</title>
        <authorList>
            <consortium name="Lawrence Berkeley National Laboratory"/>
            <person name="Hensen N."/>
            <person name="Bonometti L."/>
            <person name="Westerberg I."/>
            <person name="Brannstrom I.O."/>
            <person name="Guillou S."/>
            <person name="Cros-Aarteil S."/>
            <person name="Calhoun S."/>
            <person name="Haridas S."/>
            <person name="Kuo A."/>
            <person name="Mondo S."/>
            <person name="Pangilinan J."/>
            <person name="Riley R."/>
            <person name="LaButti K."/>
            <person name="Andreopoulos B."/>
            <person name="Lipzen A."/>
            <person name="Chen C."/>
            <person name="Yanf M."/>
            <person name="Daum C."/>
            <person name="Ng V."/>
            <person name="Clum A."/>
            <person name="Steindorff A."/>
            <person name="Ohm R."/>
            <person name="Martin F."/>
            <person name="Silar P."/>
            <person name="Natvig D."/>
            <person name="Lalanne C."/>
            <person name="Gautier V."/>
            <person name="Ament-velasquez S.L."/>
            <person name="Kruys A."/>
            <person name="Hutchinson M.I."/>
            <person name="Powell A.J."/>
            <person name="Barry K."/>
            <person name="Miller A.N."/>
            <person name="Grigoriev I.V."/>
            <person name="Debuchy R."/>
            <person name="Gladieux P."/>
            <person name="Thoren M.H."/>
            <person name="Johannesson H."/>
        </authorList>
    </citation>
    <scope>NUCLEOTIDE SEQUENCE</scope>
    <source>
        <strain evidence="3">SMH3187-1</strain>
    </source>
</reference>
<keyword evidence="2" id="KW-0732">Signal</keyword>
<feature type="region of interest" description="Disordered" evidence="1">
    <location>
        <begin position="299"/>
        <end position="331"/>
    </location>
</feature>
<evidence type="ECO:0000256" key="2">
    <source>
        <dbReference type="SAM" id="SignalP"/>
    </source>
</evidence>
<evidence type="ECO:0000313" key="3">
    <source>
        <dbReference type="EMBL" id="KAK0749561.1"/>
    </source>
</evidence>
<feature type="region of interest" description="Disordered" evidence="1">
    <location>
        <begin position="95"/>
        <end position="178"/>
    </location>
</feature>
<gene>
    <name evidence="3" type="ORF">B0T18DRAFT_108979</name>
</gene>
<feature type="compositionally biased region" description="Polar residues" evidence="1">
    <location>
        <begin position="95"/>
        <end position="111"/>
    </location>
</feature>
<evidence type="ECO:0008006" key="5">
    <source>
        <dbReference type="Google" id="ProtNLM"/>
    </source>
</evidence>
<name>A0AA40F1X5_9PEZI</name>
<proteinExistence type="predicted"/>
<feature type="chain" id="PRO_5041323333" description="Extracellular membrane protein CFEM domain-containing protein" evidence="2">
    <location>
        <begin position="21"/>
        <end position="384"/>
    </location>
</feature>
<feature type="compositionally biased region" description="Polar residues" evidence="1">
    <location>
        <begin position="166"/>
        <end position="178"/>
    </location>
</feature>
<protein>
    <recommendedName>
        <fullName evidence="5">Extracellular membrane protein CFEM domain-containing protein</fullName>
    </recommendedName>
</protein>
<feature type="signal peptide" evidence="2">
    <location>
        <begin position="1"/>
        <end position="20"/>
    </location>
</feature>
<accession>A0AA40F1X5</accession>
<evidence type="ECO:0000256" key="1">
    <source>
        <dbReference type="SAM" id="MobiDB-lite"/>
    </source>
</evidence>
<feature type="compositionally biased region" description="Low complexity" evidence="1">
    <location>
        <begin position="318"/>
        <end position="331"/>
    </location>
</feature>
<organism evidence="3 4">
    <name type="scientific">Schizothecium vesticola</name>
    <dbReference type="NCBI Taxonomy" id="314040"/>
    <lineage>
        <taxon>Eukaryota</taxon>
        <taxon>Fungi</taxon>
        <taxon>Dikarya</taxon>
        <taxon>Ascomycota</taxon>
        <taxon>Pezizomycotina</taxon>
        <taxon>Sordariomycetes</taxon>
        <taxon>Sordariomycetidae</taxon>
        <taxon>Sordariales</taxon>
        <taxon>Schizotheciaceae</taxon>
        <taxon>Schizothecium</taxon>
    </lineage>
</organism>
<dbReference type="EMBL" id="JAUKUD010000003">
    <property type="protein sequence ID" value="KAK0749561.1"/>
    <property type="molecule type" value="Genomic_DNA"/>
</dbReference>